<keyword evidence="2" id="KW-1185">Reference proteome</keyword>
<dbReference type="Proteomes" id="UP001151760">
    <property type="component" value="Unassembled WGS sequence"/>
</dbReference>
<sequence length="73" mass="7795">MGALEDPPFVASLLDIEGALKTTGFPALQIAMGCEGRSFSMVALQCPVIDTEDLIGVYCNVTISIPILHLLHH</sequence>
<reference evidence="1" key="1">
    <citation type="journal article" date="2022" name="Int. J. Mol. Sci.">
        <title>Draft Genome of Tanacetum Coccineum: Genomic Comparison of Closely Related Tanacetum-Family Plants.</title>
        <authorList>
            <person name="Yamashiro T."/>
            <person name="Shiraishi A."/>
            <person name="Nakayama K."/>
            <person name="Satake H."/>
        </authorList>
    </citation>
    <scope>NUCLEOTIDE SEQUENCE</scope>
</reference>
<name>A0ABQ4YVB8_9ASTR</name>
<protein>
    <submittedName>
        <fullName evidence="1">Uncharacterized protein</fullName>
    </submittedName>
</protein>
<proteinExistence type="predicted"/>
<evidence type="ECO:0000313" key="2">
    <source>
        <dbReference type="Proteomes" id="UP001151760"/>
    </source>
</evidence>
<dbReference type="EMBL" id="BQNB010010774">
    <property type="protein sequence ID" value="GJS81784.1"/>
    <property type="molecule type" value="Genomic_DNA"/>
</dbReference>
<accession>A0ABQ4YVB8</accession>
<gene>
    <name evidence="1" type="ORF">Tco_0748325</name>
</gene>
<organism evidence="1 2">
    <name type="scientific">Tanacetum coccineum</name>
    <dbReference type="NCBI Taxonomy" id="301880"/>
    <lineage>
        <taxon>Eukaryota</taxon>
        <taxon>Viridiplantae</taxon>
        <taxon>Streptophyta</taxon>
        <taxon>Embryophyta</taxon>
        <taxon>Tracheophyta</taxon>
        <taxon>Spermatophyta</taxon>
        <taxon>Magnoliopsida</taxon>
        <taxon>eudicotyledons</taxon>
        <taxon>Gunneridae</taxon>
        <taxon>Pentapetalae</taxon>
        <taxon>asterids</taxon>
        <taxon>campanulids</taxon>
        <taxon>Asterales</taxon>
        <taxon>Asteraceae</taxon>
        <taxon>Asteroideae</taxon>
        <taxon>Anthemideae</taxon>
        <taxon>Anthemidinae</taxon>
        <taxon>Tanacetum</taxon>
    </lineage>
</organism>
<evidence type="ECO:0000313" key="1">
    <source>
        <dbReference type="EMBL" id="GJS81784.1"/>
    </source>
</evidence>
<reference evidence="1" key="2">
    <citation type="submission" date="2022-01" db="EMBL/GenBank/DDBJ databases">
        <authorList>
            <person name="Yamashiro T."/>
            <person name="Shiraishi A."/>
            <person name="Satake H."/>
            <person name="Nakayama K."/>
        </authorList>
    </citation>
    <scope>NUCLEOTIDE SEQUENCE</scope>
</reference>
<comment type="caution">
    <text evidence="1">The sequence shown here is derived from an EMBL/GenBank/DDBJ whole genome shotgun (WGS) entry which is preliminary data.</text>
</comment>